<organism evidence="4 5">
    <name type="scientific">Candidatus Acutalibacter pullistercoris</name>
    <dbReference type="NCBI Taxonomy" id="2838418"/>
    <lineage>
        <taxon>Bacteria</taxon>
        <taxon>Bacillati</taxon>
        <taxon>Bacillota</taxon>
        <taxon>Clostridia</taxon>
        <taxon>Eubacteriales</taxon>
        <taxon>Acutalibacteraceae</taxon>
        <taxon>Acutalibacter</taxon>
    </lineage>
</organism>
<evidence type="ECO:0000313" key="4">
    <source>
        <dbReference type="EMBL" id="HIY26999.1"/>
    </source>
</evidence>
<reference evidence="4" key="2">
    <citation type="submission" date="2021-04" db="EMBL/GenBank/DDBJ databases">
        <authorList>
            <person name="Gilroy R."/>
        </authorList>
    </citation>
    <scope>NUCLEOTIDE SEQUENCE</scope>
    <source>
        <strain evidence="4">1282</strain>
    </source>
</reference>
<sequence length="230" mass="24987">MKRDLGAPGLGELLLSLVFPARCLSCGRVIHPEDFFCEDCREKLPREPLLRRLPLENGKVLPVACPMVYQGGFRKTLHGFKFQGLRGEAGPLGRLLALQAGRLSWQAQGVAYVPLSHQGRRARGYDQSRLLAKSAARALGLPLLDVLEKVRETKTQHTLSREERLENVAGAYGATRKLQGETLLLIDDIVTTGATLSQCALALYQAGAGEVLGLCAGDATLTREKGERTG</sequence>
<accession>A0A9D1YDU5</accession>
<comment type="caution">
    <text evidence="4">The sequence shown here is derived from an EMBL/GenBank/DDBJ whole genome shotgun (WGS) entry which is preliminary data.</text>
</comment>
<name>A0A9D1YDU5_9FIRM</name>
<dbReference type="SUPFAM" id="SSF53271">
    <property type="entry name" value="PRTase-like"/>
    <property type="match status" value="1"/>
</dbReference>
<dbReference type="PANTHER" id="PTHR47505">
    <property type="entry name" value="DNA UTILIZATION PROTEIN YHGH"/>
    <property type="match status" value="1"/>
</dbReference>
<dbReference type="InterPro" id="IPR029057">
    <property type="entry name" value="PRTase-like"/>
</dbReference>
<dbReference type="Pfam" id="PF18912">
    <property type="entry name" value="DZR_2"/>
    <property type="match status" value="1"/>
</dbReference>
<dbReference type="EMBL" id="DXDU01000118">
    <property type="protein sequence ID" value="HIY26999.1"/>
    <property type="molecule type" value="Genomic_DNA"/>
</dbReference>
<evidence type="ECO:0000256" key="1">
    <source>
        <dbReference type="ARBA" id="ARBA00008007"/>
    </source>
</evidence>
<reference evidence="4" key="1">
    <citation type="journal article" date="2021" name="PeerJ">
        <title>Extensive microbial diversity within the chicken gut microbiome revealed by metagenomics and culture.</title>
        <authorList>
            <person name="Gilroy R."/>
            <person name="Ravi A."/>
            <person name="Getino M."/>
            <person name="Pursley I."/>
            <person name="Horton D.L."/>
            <person name="Alikhan N.F."/>
            <person name="Baker D."/>
            <person name="Gharbi K."/>
            <person name="Hall N."/>
            <person name="Watson M."/>
            <person name="Adriaenssens E.M."/>
            <person name="Foster-Nyarko E."/>
            <person name="Jarju S."/>
            <person name="Secka A."/>
            <person name="Antonio M."/>
            <person name="Oren A."/>
            <person name="Chaudhuri R.R."/>
            <person name="La Ragione R."/>
            <person name="Hildebrand F."/>
            <person name="Pallen M.J."/>
        </authorList>
    </citation>
    <scope>NUCLEOTIDE SEQUENCE</scope>
    <source>
        <strain evidence="4">1282</strain>
    </source>
</reference>
<dbReference type="InterPro" id="IPR000836">
    <property type="entry name" value="PRTase_dom"/>
</dbReference>
<dbReference type="Proteomes" id="UP000823915">
    <property type="component" value="Unassembled WGS sequence"/>
</dbReference>
<dbReference type="Pfam" id="PF00156">
    <property type="entry name" value="Pribosyltran"/>
    <property type="match status" value="1"/>
</dbReference>
<dbReference type="InterPro" id="IPR051910">
    <property type="entry name" value="ComF/GntX_DNA_util-trans"/>
</dbReference>
<dbReference type="CDD" id="cd06223">
    <property type="entry name" value="PRTases_typeI"/>
    <property type="match status" value="1"/>
</dbReference>
<proteinExistence type="inferred from homology"/>
<evidence type="ECO:0000259" key="2">
    <source>
        <dbReference type="Pfam" id="PF00156"/>
    </source>
</evidence>
<gene>
    <name evidence="4" type="ORF">H9838_07510</name>
</gene>
<feature type="domain" description="Double zinc ribbon" evidence="3">
    <location>
        <begin position="14"/>
        <end position="46"/>
    </location>
</feature>
<dbReference type="Gene3D" id="3.40.50.2020">
    <property type="match status" value="1"/>
</dbReference>
<evidence type="ECO:0000313" key="5">
    <source>
        <dbReference type="Proteomes" id="UP000823915"/>
    </source>
</evidence>
<dbReference type="PANTHER" id="PTHR47505:SF1">
    <property type="entry name" value="DNA UTILIZATION PROTEIN YHGH"/>
    <property type="match status" value="1"/>
</dbReference>
<feature type="domain" description="Phosphoribosyltransferase" evidence="2">
    <location>
        <begin position="128"/>
        <end position="208"/>
    </location>
</feature>
<dbReference type="AlphaFoldDB" id="A0A9D1YDU5"/>
<dbReference type="InterPro" id="IPR044005">
    <property type="entry name" value="DZR_2"/>
</dbReference>
<comment type="similarity">
    <text evidence="1">Belongs to the ComF/GntX family.</text>
</comment>
<evidence type="ECO:0000259" key="3">
    <source>
        <dbReference type="Pfam" id="PF18912"/>
    </source>
</evidence>
<protein>
    <submittedName>
        <fullName evidence="4">ComF family protein</fullName>
    </submittedName>
</protein>